<comment type="function">
    <text evidence="14">Required for disulfide bond formation in some periplasmic proteins. Acts by oxidizing the DsbA protein.</text>
</comment>
<dbReference type="InterPro" id="IPR050183">
    <property type="entry name" value="DsbB"/>
</dbReference>
<comment type="caution">
    <text evidence="14">Lacks conserved residue(s) required for the propagation of feature annotation.</text>
</comment>
<dbReference type="Pfam" id="PF02600">
    <property type="entry name" value="DsbB"/>
    <property type="match status" value="1"/>
</dbReference>
<evidence type="ECO:0000256" key="7">
    <source>
        <dbReference type="ARBA" id="ARBA00022982"/>
    </source>
</evidence>
<evidence type="ECO:0000256" key="12">
    <source>
        <dbReference type="ARBA" id="ARBA00023186"/>
    </source>
</evidence>
<evidence type="ECO:0000256" key="8">
    <source>
        <dbReference type="ARBA" id="ARBA00022989"/>
    </source>
</evidence>
<dbReference type="GO" id="GO:0009055">
    <property type="term" value="F:electron transfer activity"/>
    <property type="evidence" value="ECO:0007669"/>
    <property type="project" value="UniProtKB-UniRule"/>
</dbReference>
<evidence type="ECO:0000256" key="13">
    <source>
        <dbReference type="ARBA" id="ARBA00023284"/>
    </source>
</evidence>
<feature type="topological domain" description="Cytoplasmic" evidence="14">
    <location>
        <begin position="1"/>
        <end position="12"/>
    </location>
</feature>
<evidence type="ECO:0000256" key="10">
    <source>
        <dbReference type="ARBA" id="ARBA00023136"/>
    </source>
</evidence>
<feature type="disulfide bond" description="Redox-active" evidence="14">
    <location>
        <begin position="39"/>
        <end position="42"/>
    </location>
</feature>
<reference evidence="17" key="1">
    <citation type="submission" date="2017-02" db="EMBL/GenBank/DDBJ databases">
        <authorList>
            <person name="Daims H."/>
        </authorList>
    </citation>
    <scope>NUCLEOTIDE SEQUENCE [LARGE SCALE GENOMIC DNA]</scope>
</reference>
<organism evidence="16 17">
    <name type="scientific">Crenothrix polyspora</name>
    <dbReference type="NCBI Taxonomy" id="360316"/>
    <lineage>
        <taxon>Bacteria</taxon>
        <taxon>Pseudomonadati</taxon>
        <taxon>Pseudomonadota</taxon>
        <taxon>Gammaproteobacteria</taxon>
        <taxon>Methylococcales</taxon>
        <taxon>Crenotrichaceae</taxon>
        <taxon>Crenothrix</taxon>
    </lineage>
</organism>
<dbReference type="InterPro" id="IPR003752">
    <property type="entry name" value="DiS_bond_form_DsbB/BdbC"/>
</dbReference>
<dbReference type="OrthoDB" id="3711263at2"/>
<evidence type="ECO:0000256" key="5">
    <source>
        <dbReference type="ARBA" id="ARBA00022519"/>
    </source>
</evidence>
<dbReference type="EMBL" id="FUKJ01000232">
    <property type="protein sequence ID" value="SJM93085.1"/>
    <property type="molecule type" value="Genomic_DNA"/>
</dbReference>
<keyword evidence="7 14" id="KW-0249">Electron transport</keyword>
<keyword evidence="9 14" id="KW-0560">Oxidoreductase</keyword>
<evidence type="ECO:0000256" key="2">
    <source>
        <dbReference type="ARBA" id="ARBA00008823"/>
    </source>
</evidence>
<evidence type="ECO:0000313" key="16">
    <source>
        <dbReference type="EMBL" id="SJM93085.1"/>
    </source>
</evidence>
<evidence type="ECO:0000313" key="17">
    <source>
        <dbReference type="Proteomes" id="UP000195442"/>
    </source>
</evidence>
<keyword evidence="11 14" id="KW-1015">Disulfide bond</keyword>
<keyword evidence="8 14" id="KW-1133">Transmembrane helix</keyword>
<dbReference type="SUPFAM" id="SSF158442">
    <property type="entry name" value="DsbB-like"/>
    <property type="match status" value="1"/>
</dbReference>
<dbReference type="PANTHER" id="PTHR36570">
    <property type="entry name" value="DISULFIDE BOND FORMATION PROTEIN B"/>
    <property type="match status" value="1"/>
</dbReference>
<dbReference type="GO" id="GO:0005886">
    <property type="term" value="C:plasma membrane"/>
    <property type="evidence" value="ECO:0007669"/>
    <property type="project" value="UniProtKB-SubCell"/>
</dbReference>
<keyword evidence="17" id="KW-1185">Reference proteome</keyword>
<gene>
    <name evidence="14 16" type="primary">dsbB</name>
    <name evidence="16" type="ORF">CRENPOLYSF2_3070010</name>
</gene>
<keyword evidence="13 14" id="KW-0676">Redox-active center</keyword>
<sequence>MLNPLRFNPRTYFFIGFLICCSLLLIGAYLQFEKKLEPCPLCISQRIAIFATGLCFLCAAIHNPKQTGINVYAVVGAVTALCGAGVSMRHIWLQHLPPDQVPECSPGLEFVFQNFPLSNTLKLMLNGTGECAKVDWTLLGFSIPELTLLAFLSLVALSLAQIWNHPKQSSFY</sequence>
<feature type="topological domain" description="Cytoplasmic" evidence="14">
    <location>
        <begin position="65"/>
        <end position="70"/>
    </location>
</feature>
<dbReference type="HAMAP" id="MF_00286">
    <property type="entry name" value="DsbB"/>
    <property type="match status" value="1"/>
</dbReference>
<feature type="transmembrane region" description="Helical" evidence="15">
    <location>
        <begin position="146"/>
        <end position="163"/>
    </location>
</feature>
<protein>
    <recommendedName>
        <fullName evidence="14">Disulfide bond formation protein B</fullName>
    </recommendedName>
    <alternativeName>
        <fullName evidence="14">Disulfide oxidoreductase</fullName>
    </alternativeName>
</protein>
<keyword evidence="10 14" id="KW-0472">Membrane</keyword>
<dbReference type="InterPro" id="IPR023380">
    <property type="entry name" value="DsbB-like_sf"/>
</dbReference>
<feature type="topological domain" description="Cytoplasmic" evidence="14">
    <location>
        <begin position="165"/>
        <end position="172"/>
    </location>
</feature>
<keyword evidence="12 14" id="KW-0143">Chaperone</keyword>
<evidence type="ECO:0000256" key="14">
    <source>
        <dbReference type="HAMAP-Rule" id="MF_00286"/>
    </source>
</evidence>
<feature type="transmembrane region" description="Helical" evidence="15">
    <location>
        <begin position="12"/>
        <end position="31"/>
    </location>
</feature>
<keyword evidence="6 14" id="KW-0812">Transmembrane</keyword>
<dbReference type="Proteomes" id="UP000195442">
    <property type="component" value="Unassembled WGS sequence"/>
</dbReference>
<evidence type="ECO:0000256" key="11">
    <source>
        <dbReference type="ARBA" id="ARBA00023157"/>
    </source>
</evidence>
<evidence type="ECO:0000256" key="15">
    <source>
        <dbReference type="SAM" id="Phobius"/>
    </source>
</evidence>
<dbReference type="GO" id="GO:0006457">
    <property type="term" value="P:protein folding"/>
    <property type="evidence" value="ECO:0007669"/>
    <property type="project" value="InterPro"/>
</dbReference>
<dbReference type="InterPro" id="IPR022920">
    <property type="entry name" value="Disulphide_bond_form_DsbB"/>
</dbReference>
<proteinExistence type="inferred from homology"/>
<keyword evidence="3 14" id="KW-0813">Transport</keyword>
<feature type="topological domain" description="Periplasmic" evidence="14">
    <location>
        <begin position="30"/>
        <end position="47"/>
    </location>
</feature>
<dbReference type="Gene3D" id="1.20.1550.10">
    <property type="entry name" value="DsbB-like"/>
    <property type="match status" value="1"/>
</dbReference>
<evidence type="ECO:0000256" key="9">
    <source>
        <dbReference type="ARBA" id="ARBA00023002"/>
    </source>
</evidence>
<comment type="similarity">
    <text evidence="2 14">Belongs to the DsbB family.</text>
</comment>
<evidence type="ECO:0000256" key="6">
    <source>
        <dbReference type="ARBA" id="ARBA00022692"/>
    </source>
</evidence>
<evidence type="ECO:0000256" key="4">
    <source>
        <dbReference type="ARBA" id="ARBA00022475"/>
    </source>
</evidence>
<feature type="transmembrane region" description="Helical" evidence="15">
    <location>
        <begin position="69"/>
        <end position="92"/>
    </location>
</feature>
<evidence type="ECO:0000256" key="1">
    <source>
        <dbReference type="ARBA" id="ARBA00004429"/>
    </source>
</evidence>
<dbReference type="AlphaFoldDB" id="A0A1R4HA12"/>
<name>A0A1R4HA12_9GAMM</name>
<comment type="subcellular location">
    <subcellularLocation>
        <location evidence="1">Cell inner membrane</location>
        <topology evidence="1">Multi-pass membrane protein</topology>
    </subcellularLocation>
    <subcellularLocation>
        <location evidence="14">Cell membrane</location>
        <topology evidence="14">Multi-pass membrane protein</topology>
    </subcellularLocation>
</comment>
<keyword evidence="4 14" id="KW-1003">Cell membrane</keyword>
<feature type="transmembrane region" description="Helical" evidence="15">
    <location>
        <begin position="43"/>
        <end position="62"/>
    </location>
</feature>
<dbReference type="RefSeq" id="WP_087147243.1">
    <property type="nucleotide sequence ID" value="NZ_FUKJ01000232.1"/>
</dbReference>
<evidence type="ECO:0000256" key="3">
    <source>
        <dbReference type="ARBA" id="ARBA00022448"/>
    </source>
</evidence>
<dbReference type="GO" id="GO:0015035">
    <property type="term" value="F:protein-disulfide reductase activity"/>
    <property type="evidence" value="ECO:0007669"/>
    <property type="project" value="UniProtKB-UniRule"/>
</dbReference>
<accession>A0A1R4HA12</accession>
<keyword evidence="5" id="KW-0997">Cell inner membrane</keyword>
<dbReference type="PANTHER" id="PTHR36570:SF3">
    <property type="entry name" value="DISULFIDE BOND FORMATION PROTEIN B"/>
    <property type="match status" value="1"/>
</dbReference>